<evidence type="ECO:0000313" key="2">
    <source>
        <dbReference type="Proteomes" id="UP000199514"/>
    </source>
</evidence>
<proteinExistence type="predicted"/>
<dbReference type="EMBL" id="FOLE01000001">
    <property type="protein sequence ID" value="SFB76411.1"/>
    <property type="molecule type" value="Genomic_DNA"/>
</dbReference>
<name>A0A1I1DNF5_9BACT</name>
<dbReference type="STRING" id="927664.SAMN05421780_101352"/>
<evidence type="ECO:0000313" key="1">
    <source>
        <dbReference type="EMBL" id="SFB76411.1"/>
    </source>
</evidence>
<gene>
    <name evidence="1" type="ORF">SAMN05421780_101352</name>
</gene>
<protein>
    <submittedName>
        <fullName evidence="1">Uncharacterized protein</fullName>
    </submittedName>
</protein>
<dbReference type="AlphaFoldDB" id="A0A1I1DNF5"/>
<sequence>MLFREILSLPTLHNISRGQTAITNKKYEAQPTPTLSELAAILATPNTAIKVRESVRFKGLILGASVHDVIETLGVPEHITHQREGRTIYEIFWYTEHFAGQSVTMQVHIIDDLFVAGTYFLAETQSHLLDSLVPNQEFDAAKVISDVYNNMIYVRSKAECIAVWFVTGDVRLRRRAEVPTSPLSFREVVGTLSSFLL</sequence>
<reference evidence="1 2" key="1">
    <citation type="submission" date="2016-10" db="EMBL/GenBank/DDBJ databases">
        <authorList>
            <person name="de Groot N.N."/>
        </authorList>
    </citation>
    <scope>NUCLEOTIDE SEQUENCE [LARGE SCALE GENOMIC DNA]</scope>
    <source>
        <strain evidence="1 2">DSM 6793</strain>
    </source>
</reference>
<keyword evidence="2" id="KW-1185">Reference proteome</keyword>
<accession>A0A1I1DNF5</accession>
<organism evidence="1 2">
    <name type="scientific">Flexibacter flexilis DSM 6793</name>
    <dbReference type="NCBI Taxonomy" id="927664"/>
    <lineage>
        <taxon>Bacteria</taxon>
        <taxon>Pseudomonadati</taxon>
        <taxon>Bacteroidota</taxon>
        <taxon>Cytophagia</taxon>
        <taxon>Cytophagales</taxon>
        <taxon>Flexibacteraceae</taxon>
        <taxon>Flexibacter</taxon>
    </lineage>
</organism>
<dbReference type="Proteomes" id="UP000199514">
    <property type="component" value="Unassembled WGS sequence"/>
</dbReference>